<organism evidence="1 2">
    <name type="scientific">Smallanthus sonchifolius</name>
    <dbReference type="NCBI Taxonomy" id="185202"/>
    <lineage>
        <taxon>Eukaryota</taxon>
        <taxon>Viridiplantae</taxon>
        <taxon>Streptophyta</taxon>
        <taxon>Embryophyta</taxon>
        <taxon>Tracheophyta</taxon>
        <taxon>Spermatophyta</taxon>
        <taxon>Magnoliopsida</taxon>
        <taxon>eudicotyledons</taxon>
        <taxon>Gunneridae</taxon>
        <taxon>Pentapetalae</taxon>
        <taxon>asterids</taxon>
        <taxon>campanulids</taxon>
        <taxon>Asterales</taxon>
        <taxon>Asteraceae</taxon>
        <taxon>Asteroideae</taxon>
        <taxon>Heliantheae alliance</taxon>
        <taxon>Millerieae</taxon>
        <taxon>Smallanthus</taxon>
    </lineage>
</organism>
<comment type="caution">
    <text evidence="1">The sequence shown here is derived from an EMBL/GenBank/DDBJ whole genome shotgun (WGS) entry which is preliminary data.</text>
</comment>
<sequence>MSFLHLLPRSIVSLLLPDELTEIEQRGGQMDLINDGSSIITEEDRISNLPDDITYHNLPDDITYHNERECSDKFGKFVVHALYHRNNLAEVSAVKLKFRGSTTRFFVEDIVNYAYLHNLRQLTISGNQQELPQCLFSSHTLKHLTLINRTFSSWNSCTPNSAWDFPALETLNLTCMRLGDGSEKNLNLFSKCVNLKDITLHKCSMKGLEVFNVCVPHLSNFTITENTVLPKVFNMVAPQLETVTASASVSICSEGLAACSNFLHLSTAGFNALEKVNISLSNSRLKKERHVPSLLELFRTLRTVKFLILDVDVIEVHIDTVTKKAARLEAEETQPVTMIEEKRTLEAKVHSHDQVIAQQKAKIRMQDQAIAQQKAKAPGQFQVNGKQIAKIRMQDQVIEQQRAKIQVQFQQRTMFKAKMQTQDQFIAKLKNMLVAQNLQHGKLILQIINCKMAELKVHVESGNPDYEIIRSVGRDIKSAMDLIPWNIKHSERFHSNHSHSQSHVHAVELSAAPRPSPANVSFPFTLQPCLYIYDPSCKTNKICTQLYACFLTATLADDRILKSCVVRKQQGVPISKELLAGLNPTSWEVEFNHLPVQLSTEGFDSLEKVNLSLSMPHYEQKRFVPLLLDLFHKLHCTKYLVINLDIIEVTQKRSRKQVQDETMAKKVAKLKPQKKQ</sequence>
<evidence type="ECO:0000313" key="1">
    <source>
        <dbReference type="EMBL" id="KAI3703310.1"/>
    </source>
</evidence>
<reference evidence="1 2" key="2">
    <citation type="journal article" date="2022" name="Mol. Ecol. Resour.">
        <title>The genomes of chicory, endive, great burdock and yacon provide insights into Asteraceae paleo-polyploidization history and plant inulin production.</title>
        <authorList>
            <person name="Fan W."/>
            <person name="Wang S."/>
            <person name="Wang H."/>
            <person name="Wang A."/>
            <person name="Jiang F."/>
            <person name="Liu H."/>
            <person name="Zhao H."/>
            <person name="Xu D."/>
            <person name="Zhang Y."/>
        </authorList>
    </citation>
    <scope>NUCLEOTIDE SEQUENCE [LARGE SCALE GENOMIC DNA]</scope>
    <source>
        <strain evidence="2">cv. Yunnan</strain>
        <tissue evidence="1">Leaves</tissue>
    </source>
</reference>
<protein>
    <submittedName>
        <fullName evidence="1">Uncharacterized protein</fullName>
    </submittedName>
</protein>
<keyword evidence="2" id="KW-1185">Reference proteome</keyword>
<gene>
    <name evidence="1" type="ORF">L1987_73275</name>
</gene>
<dbReference type="EMBL" id="CM042042">
    <property type="protein sequence ID" value="KAI3703310.1"/>
    <property type="molecule type" value="Genomic_DNA"/>
</dbReference>
<proteinExistence type="predicted"/>
<evidence type="ECO:0000313" key="2">
    <source>
        <dbReference type="Proteomes" id="UP001056120"/>
    </source>
</evidence>
<name>A0ACB9A074_9ASTR</name>
<accession>A0ACB9A074</accession>
<dbReference type="Proteomes" id="UP001056120">
    <property type="component" value="Linkage Group LG25"/>
</dbReference>
<reference evidence="2" key="1">
    <citation type="journal article" date="2022" name="Mol. Ecol. Resour.">
        <title>The genomes of chicory, endive, great burdock and yacon provide insights into Asteraceae palaeo-polyploidization history and plant inulin production.</title>
        <authorList>
            <person name="Fan W."/>
            <person name="Wang S."/>
            <person name="Wang H."/>
            <person name="Wang A."/>
            <person name="Jiang F."/>
            <person name="Liu H."/>
            <person name="Zhao H."/>
            <person name="Xu D."/>
            <person name="Zhang Y."/>
        </authorList>
    </citation>
    <scope>NUCLEOTIDE SEQUENCE [LARGE SCALE GENOMIC DNA]</scope>
    <source>
        <strain evidence="2">cv. Yunnan</strain>
    </source>
</reference>